<dbReference type="GO" id="GO:0031640">
    <property type="term" value="P:killing of cells of another organism"/>
    <property type="evidence" value="ECO:0007669"/>
    <property type="project" value="UniProtKB-KW"/>
</dbReference>
<dbReference type="HOGENOM" id="CLU_091641_5_0_6"/>
<dbReference type="PANTHER" id="PTHR38107:SF3">
    <property type="entry name" value="LYSOZYME RRRD-RELATED"/>
    <property type="match status" value="1"/>
</dbReference>
<dbReference type="Gene3D" id="1.10.530.40">
    <property type="match status" value="1"/>
</dbReference>
<name>N9CYQ4_ACIJO</name>
<protein>
    <recommendedName>
        <fullName evidence="3">Lysozyme</fullName>
        <ecNumber evidence="3">3.2.1.17</ecNumber>
    </recommendedName>
</protein>
<dbReference type="InterPro" id="IPR051018">
    <property type="entry name" value="Bacteriophage_GH24"/>
</dbReference>
<evidence type="ECO:0000313" key="5">
    <source>
        <dbReference type="Proteomes" id="UP000018444"/>
    </source>
</evidence>
<keyword evidence="1 3" id="KW-0929">Antimicrobial</keyword>
<dbReference type="GO" id="GO:0003796">
    <property type="term" value="F:lysozyme activity"/>
    <property type="evidence" value="ECO:0007669"/>
    <property type="project" value="UniProtKB-EC"/>
</dbReference>
<comment type="catalytic activity">
    <reaction evidence="3">
        <text>Hydrolysis of (1-&gt;4)-beta-linkages between N-acetylmuramic acid and N-acetyl-D-glucosamine residues in a peptidoglycan and between N-acetyl-D-glucosamine residues in chitodextrins.</text>
        <dbReference type="EC" id="3.2.1.17"/>
    </reaction>
</comment>
<evidence type="ECO:0000256" key="3">
    <source>
        <dbReference type="RuleBase" id="RU003788"/>
    </source>
</evidence>
<dbReference type="InterPro" id="IPR023346">
    <property type="entry name" value="Lysozyme-like_dom_sf"/>
</dbReference>
<dbReference type="Pfam" id="PF00959">
    <property type="entry name" value="Phage_lysozyme"/>
    <property type="match status" value="1"/>
</dbReference>
<keyword evidence="2 3" id="KW-0081">Bacteriolytic enzyme</keyword>
<dbReference type="Proteomes" id="UP000018444">
    <property type="component" value="Unassembled WGS sequence"/>
</dbReference>
<comment type="similarity">
    <text evidence="3">Belongs to the glycosyl hydrolase 24 family.</text>
</comment>
<evidence type="ECO:0000256" key="2">
    <source>
        <dbReference type="ARBA" id="ARBA00022638"/>
    </source>
</evidence>
<reference evidence="4 5" key="1">
    <citation type="submission" date="2013-02" db="EMBL/GenBank/DDBJ databases">
        <title>The Genome Sequence of Acinetobacter johnsonii ANC 3681.</title>
        <authorList>
            <consortium name="The Broad Institute Genome Sequencing Platform"/>
            <consortium name="The Broad Institute Genome Sequencing Center for Infectious Disease"/>
            <person name="Cerqueira G."/>
            <person name="Feldgarden M."/>
            <person name="Courvalin P."/>
            <person name="Perichon B."/>
            <person name="Grillot-Courvalin C."/>
            <person name="Clermont D."/>
            <person name="Rocha E."/>
            <person name="Yoon E.-J."/>
            <person name="Nemec A."/>
            <person name="Walker B."/>
            <person name="Young S.K."/>
            <person name="Zeng Q."/>
            <person name="Gargeya S."/>
            <person name="Fitzgerald M."/>
            <person name="Haas B."/>
            <person name="Abouelleil A."/>
            <person name="Alvarado L."/>
            <person name="Arachchi H.M."/>
            <person name="Berlin A.M."/>
            <person name="Chapman S.B."/>
            <person name="Dewar J."/>
            <person name="Goldberg J."/>
            <person name="Griggs A."/>
            <person name="Gujja S."/>
            <person name="Hansen M."/>
            <person name="Howarth C."/>
            <person name="Imamovic A."/>
            <person name="Larimer J."/>
            <person name="McCowan C."/>
            <person name="Murphy C."/>
            <person name="Neiman D."/>
            <person name="Pearson M."/>
            <person name="Priest M."/>
            <person name="Roberts A."/>
            <person name="Saif S."/>
            <person name="Shea T."/>
            <person name="Sisk P."/>
            <person name="Sykes S."/>
            <person name="Wortman J."/>
            <person name="Nusbaum C."/>
            <person name="Birren B."/>
        </authorList>
    </citation>
    <scope>NUCLEOTIDE SEQUENCE [LARGE SCALE GENOMIC DNA]</scope>
    <source>
        <strain evidence="4 5">ANC 3681</strain>
    </source>
</reference>
<dbReference type="InterPro" id="IPR023347">
    <property type="entry name" value="Lysozyme_dom_sf"/>
</dbReference>
<gene>
    <name evidence="4" type="ORF">F946_01042</name>
</gene>
<dbReference type="EC" id="3.2.1.17" evidence="3"/>
<comment type="caution">
    <text evidence="4">The sequence shown here is derived from an EMBL/GenBank/DDBJ whole genome shotgun (WGS) entry which is preliminary data.</text>
</comment>
<dbReference type="GO" id="GO:0042742">
    <property type="term" value="P:defense response to bacterium"/>
    <property type="evidence" value="ECO:0007669"/>
    <property type="project" value="UniProtKB-KW"/>
</dbReference>
<dbReference type="GO" id="GO:0009253">
    <property type="term" value="P:peptidoglycan catabolic process"/>
    <property type="evidence" value="ECO:0007669"/>
    <property type="project" value="InterPro"/>
</dbReference>
<dbReference type="CDD" id="cd16901">
    <property type="entry name" value="lyz_P1"/>
    <property type="match status" value="1"/>
</dbReference>
<sequence>MVNAMSNKTKIAVTMATVISLGGVAWTQSREGTVLKPYYDSVKVATIGTGTTVYPNGKTVKITDPPITKKQAAEYLQFHMNKDAKIFNKTLVGIPLSQAEYDLYMDFTYQFGTGAWSQSSMLRNLKSRNYVQACKSLLKWKYAAKRDCSIRSNNCYGVWTRQQARYDKCMGEN</sequence>
<evidence type="ECO:0000313" key="4">
    <source>
        <dbReference type="EMBL" id="ENV73530.1"/>
    </source>
</evidence>
<dbReference type="GO" id="GO:0016998">
    <property type="term" value="P:cell wall macromolecule catabolic process"/>
    <property type="evidence" value="ECO:0007669"/>
    <property type="project" value="InterPro"/>
</dbReference>
<accession>N9CYQ4</accession>
<dbReference type="PATRIC" id="fig|1217662.4.peg.1014"/>
<dbReference type="InterPro" id="IPR002196">
    <property type="entry name" value="Glyco_hydro_24"/>
</dbReference>
<keyword evidence="3" id="KW-0378">Hydrolase</keyword>
<organism evidence="4 5">
    <name type="scientific">Acinetobacter johnsonii ANC 3681</name>
    <dbReference type="NCBI Taxonomy" id="1217662"/>
    <lineage>
        <taxon>Bacteria</taxon>
        <taxon>Pseudomonadati</taxon>
        <taxon>Pseudomonadota</taxon>
        <taxon>Gammaproteobacteria</taxon>
        <taxon>Moraxellales</taxon>
        <taxon>Moraxellaceae</taxon>
        <taxon>Acinetobacter</taxon>
    </lineage>
</organism>
<keyword evidence="3" id="KW-0326">Glycosidase</keyword>
<evidence type="ECO:0000256" key="1">
    <source>
        <dbReference type="ARBA" id="ARBA00022529"/>
    </source>
</evidence>
<dbReference type="PANTHER" id="PTHR38107">
    <property type="match status" value="1"/>
</dbReference>
<proteinExistence type="inferred from homology"/>
<dbReference type="SUPFAM" id="SSF53955">
    <property type="entry name" value="Lysozyme-like"/>
    <property type="match status" value="1"/>
</dbReference>
<dbReference type="EMBL" id="APPZ01000005">
    <property type="protein sequence ID" value="ENV73530.1"/>
    <property type="molecule type" value="Genomic_DNA"/>
</dbReference>
<dbReference type="AlphaFoldDB" id="N9CYQ4"/>